<evidence type="ECO:0000256" key="1">
    <source>
        <dbReference type="SAM" id="MobiDB-lite"/>
    </source>
</evidence>
<name>A0ABX2PSI7_9RHOB</name>
<sequence>MSHAGTGKMLGRDTANGPVKPRHPCRPPMRRGDHVCSAIFGLSLIGFGLLALSGSRSISAEYPACIPAGFQAKDGQTTLKGMEMKRIVALLLSGVLLASCSEMKDYYPDAQTVEIDGRSFFVVARPANGAGVYLAGPNEPGLNEVLLSSDMTLPVANVAAIEKVTGCPVLRETIQNQQVGTTFAAVRCS</sequence>
<keyword evidence="3" id="KW-1185">Reference proteome</keyword>
<feature type="region of interest" description="Disordered" evidence="1">
    <location>
        <begin position="1"/>
        <end position="27"/>
    </location>
</feature>
<protein>
    <recommendedName>
        <fullName evidence="4">Lipoprotein</fullName>
    </recommendedName>
</protein>
<comment type="caution">
    <text evidence="2">The sequence shown here is derived from an EMBL/GenBank/DDBJ whole genome shotgun (WGS) entry which is preliminary data.</text>
</comment>
<organism evidence="2 3">
    <name type="scientific">Ruegeria haliotis</name>
    <dbReference type="NCBI Taxonomy" id="2747601"/>
    <lineage>
        <taxon>Bacteria</taxon>
        <taxon>Pseudomonadati</taxon>
        <taxon>Pseudomonadota</taxon>
        <taxon>Alphaproteobacteria</taxon>
        <taxon>Rhodobacterales</taxon>
        <taxon>Roseobacteraceae</taxon>
        <taxon>Ruegeria</taxon>
    </lineage>
</organism>
<dbReference type="Proteomes" id="UP000630805">
    <property type="component" value="Unassembled WGS sequence"/>
</dbReference>
<dbReference type="EMBL" id="JABXWT010000003">
    <property type="protein sequence ID" value="NVO56029.1"/>
    <property type="molecule type" value="Genomic_DNA"/>
</dbReference>
<reference evidence="2 3" key="1">
    <citation type="submission" date="2020-06" db="EMBL/GenBank/DDBJ databases">
        <authorList>
            <person name="Cao W.R."/>
        </authorList>
    </citation>
    <scope>NUCLEOTIDE SEQUENCE [LARGE SCALE GENOMIC DNA]</scope>
    <source>
        <strain evidence="2 3">B1Z28</strain>
    </source>
</reference>
<evidence type="ECO:0000313" key="3">
    <source>
        <dbReference type="Proteomes" id="UP000630805"/>
    </source>
</evidence>
<gene>
    <name evidence="2" type="ORF">HW561_09540</name>
</gene>
<dbReference type="RefSeq" id="WP_176864067.1">
    <property type="nucleotide sequence ID" value="NZ_JABXWT010000003.1"/>
</dbReference>
<accession>A0ABX2PSI7</accession>
<evidence type="ECO:0000313" key="2">
    <source>
        <dbReference type="EMBL" id="NVO56029.1"/>
    </source>
</evidence>
<proteinExistence type="predicted"/>
<evidence type="ECO:0008006" key="4">
    <source>
        <dbReference type="Google" id="ProtNLM"/>
    </source>
</evidence>